<keyword evidence="4" id="KW-0863">Zinc-finger</keyword>
<dbReference type="GO" id="GO:0005634">
    <property type="term" value="C:nucleus"/>
    <property type="evidence" value="ECO:0007669"/>
    <property type="project" value="UniProtKB-SubCell"/>
</dbReference>
<protein>
    <recommendedName>
        <fullName evidence="7">Xylanolytic transcriptional activator regulatory domain-containing protein</fullName>
    </recommendedName>
</protein>
<keyword evidence="5" id="KW-0862">Zinc</keyword>
<comment type="subcellular location">
    <subcellularLocation>
        <location evidence="1">Nucleus</location>
    </subcellularLocation>
</comment>
<dbReference type="GO" id="GO:0000978">
    <property type="term" value="F:RNA polymerase II cis-regulatory region sequence-specific DNA binding"/>
    <property type="evidence" value="ECO:0007669"/>
    <property type="project" value="InterPro"/>
</dbReference>
<dbReference type="OrthoDB" id="1405595at2759"/>
<dbReference type="InterPro" id="IPR051059">
    <property type="entry name" value="VerF-like"/>
</dbReference>
<dbReference type="eggNOG" id="KOG1721">
    <property type="taxonomic scope" value="Eukaryota"/>
</dbReference>
<dbReference type="AlphaFoldDB" id="W9Z4P1"/>
<dbReference type="GO" id="GO:0006351">
    <property type="term" value="P:DNA-templated transcription"/>
    <property type="evidence" value="ECO:0007669"/>
    <property type="project" value="InterPro"/>
</dbReference>
<dbReference type="Proteomes" id="UP000019478">
    <property type="component" value="Unassembled WGS sequence"/>
</dbReference>
<dbReference type="GO" id="GO:0000785">
    <property type="term" value="C:chromatin"/>
    <property type="evidence" value="ECO:0007669"/>
    <property type="project" value="TreeGrafter"/>
</dbReference>
<name>W9Z4P1_9EURO</name>
<evidence type="ECO:0000256" key="5">
    <source>
        <dbReference type="ARBA" id="ARBA00022833"/>
    </source>
</evidence>
<organism evidence="8 9">
    <name type="scientific">Capronia epimyces CBS 606.96</name>
    <dbReference type="NCBI Taxonomy" id="1182542"/>
    <lineage>
        <taxon>Eukaryota</taxon>
        <taxon>Fungi</taxon>
        <taxon>Dikarya</taxon>
        <taxon>Ascomycota</taxon>
        <taxon>Pezizomycotina</taxon>
        <taxon>Eurotiomycetes</taxon>
        <taxon>Chaetothyriomycetidae</taxon>
        <taxon>Chaetothyriales</taxon>
        <taxon>Herpotrichiellaceae</taxon>
        <taxon>Capronia</taxon>
    </lineage>
</organism>
<dbReference type="STRING" id="1182542.W9Z4P1"/>
<keyword evidence="2" id="KW-0479">Metal-binding</keyword>
<accession>W9Z4P1</accession>
<gene>
    <name evidence="8" type="ORF">A1O3_02521</name>
</gene>
<dbReference type="PANTHER" id="PTHR40626:SF11">
    <property type="entry name" value="ZINC FINGER PROTEIN YPR022C"/>
    <property type="match status" value="1"/>
</dbReference>
<dbReference type="GeneID" id="19166651"/>
<comment type="caution">
    <text evidence="8">The sequence shown here is derived from an EMBL/GenBank/DDBJ whole genome shotgun (WGS) entry which is preliminary data.</text>
</comment>
<dbReference type="EMBL" id="AMGY01000002">
    <property type="protein sequence ID" value="EXJ89454.1"/>
    <property type="molecule type" value="Genomic_DNA"/>
</dbReference>
<dbReference type="PANTHER" id="PTHR40626">
    <property type="entry name" value="MIP31509P"/>
    <property type="match status" value="1"/>
</dbReference>
<evidence type="ECO:0000256" key="3">
    <source>
        <dbReference type="ARBA" id="ARBA00022737"/>
    </source>
</evidence>
<proteinExistence type="predicted"/>
<dbReference type="HOGENOM" id="CLU_558956_0_0_1"/>
<sequence>METLEGMEPTILESSFFEPANLEKFGNDYFENYWPHFPIIHRPTFSPFHSPPLLVAAIAMFGSRFDGDPGTFHVASAIHDHLSACIFNTRAMQQSLTTDYLQTLLLVLAHGKMFSSRKHHEMAHIFHSAMINLFRREDAFSPQVLSAEASGSSLEQKWQSWIERESMTRLAFFAFMMDAQHAMYFMHTPVLNVNDIHLQLPCEDVLWNAATAEQWHKSAQTTCESPYFRQCLRSLLRKIPAPHGHSPYSRFILLHGLFSVATSLHTNESMYLNMGMTGPLDEWRAIISQGIETWSSSELFIETSLSSAAARLLSRMAQITMHCHLYHVHVFSGAPSLLGNTITGTDYTKATEYLKLWFASKHSRTALYHSLSLVQDHLFARQQCREFDKNIAVRPWCLYSATLVIWVYSSLEYSANAREDAREDVPDNLSLELYIPAMIQHVCKEGSTIRMKQTKDLLNMVRVHLQHYQWELLQEACITLGRLAGMSR</sequence>
<dbReference type="GO" id="GO:0008270">
    <property type="term" value="F:zinc ion binding"/>
    <property type="evidence" value="ECO:0007669"/>
    <property type="project" value="UniProtKB-KW"/>
</dbReference>
<dbReference type="GO" id="GO:0000981">
    <property type="term" value="F:DNA-binding transcription factor activity, RNA polymerase II-specific"/>
    <property type="evidence" value="ECO:0007669"/>
    <property type="project" value="InterPro"/>
</dbReference>
<evidence type="ECO:0000256" key="6">
    <source>
        <dbReference type="ARBA" id="ARBA00023242"/>
    </source>
</evidence>
<evidence type="ECO:0000313" key="8">
    <source>
        <dbReference type="EMBL" id="EXJ89454.1"/>
    </source>
</evidence>
<evidence type="ECO:0000259" key="7">
    <source>
        <dbReference type="Pfam" id="PF04082"/>
    </source>
</evidence>
<keyword evidence="9" id="KW-1185">Reference proteome</keyword>
<dbReference type="RefSeq" id="XP_007730851.1">
    <property type="nucleotide sequence ID" value="XM_007732661.1"/>
</dbReference>
<evidence type="ECO:0000256" key="4">
    <source>
        <dbReference type="ARBA" id="ARBA00022771"/>
    </source>
</evidence>
<evidence type="ECO:0000256" key="1">
    <source>
        <dbReference type="ARBA" id="ARBA00004123"/>
    </source>
</evidence>
<evidence type="ECO:0000313" key="9">
    <source>
        <dbReference type="Proteomes" id="UP000019478"/>
    </source>
</evidence>
<feature type="domain" description="Xylanolytic transcriptional activator regulatory" evidence="7">
    <location>
        <begin position="29"/>
        <end position="294"/>
    </location>
</feature>
<dbReference type="CDD" id="cd12148">
    <property type="entry name" value="fungal_TF_MHR"/>
    <property type="match status" value="1"/>
</dbReference>
<dbReference type="InterPro" id="IPR007219">
    <property type="entry name" value="XnlR_reg_dom"/>
</dbReference>
<reference evidence="8 9" key="1">
    <citation type="submission" date="2013-03" db="EMBL/GenBank/DDBJ databases">
        <title>The Genome Sequence of Capronia epimyces CBS 606.96.</title>
        <authorList>
            <consortium name="The Broad Institute Genomics Platform"/>
            <person name="Cuomo C."/>
            <person name="de Hoog S."/>
            <person name="Gorbushina A."/>
            <person name="Walker B."/>
            <person name="Young S.K."/>
            <person name="Zeng Q."/>
            <person name="Gargeya S."/>
            <person name="Fitzgerald M."/>
            <person name="Haas B."/>
            <person name="Abouelleil A."/>
            <person name="Allen A.W."/>
            <person name="Alvarado L."/>
            <person name="Arachchi H.M."/>
            <person name="Berlin A.M."/>
            <person name="Chapman S.B."/>
            <person name="Gainer-Dewar J."/>
            <person name="Goldberg J."/>
            <person name="Griggs A."/>
            <person name="Gujja S."/>
            <person name="Hansen M."/>
            <person name="Howarth C."/>
            <person name="Imamovic A."/>
            <person name="Ireland A."/>
            <person name="Larimer J."/>
            <person name="McCowan C."/>
            <person name="Murphy C."/>
            <person name="Pearson M."/>
            <person name="Poon T.W."/>
            <person name="Priest M."/>
            <person name="Roberts A."/>
            <person name="Saif S."/>
            <person name="Shea T."/>
            <person name="Sisk P."/>
            <person name="Sykes S."/>
            <person name="Wortman J."/>
            <person name="Nusbaum C."/>
            <person name="Birren B."/>
        </authorList>
    </citation>
    <scope>NUCLEOTIDE SEQUENCE [LARGE SCALE GENOMIC DNA]</scope>
    <source>
        <strain evidence="8 9">CBS 606.96</strain>
    </source>
</reference>
<keyword evidence="3" id="KW-0677">Repeat</keyword>
<keyword evidence="6" id="KW-0539">Nucleus</keyword>
<dbReference type="Pfam" id="PF04082">
    <property type="entry name" value="Fungal_trans"/>
    <property type="match status" value="1"/>
</dbReference>
<evidence type="ECO:0000256" key="2">
    <source>
        <dbReference type="ARBA" id="ARBA00022723"/>
    </source>
</evidence>